<dbReference type="KEGG" id="mmil:sm9_1613"/>
<gene>
    <name evidence="4" type="ORF">sm9_1613</name>
</gene>
<keyword evidence="1" id="KW-0285">Flavoprotein</keyword>
<accession>A0A0U2SKJ4</accession>
<dbReference type="AlphaFoldDB" id="A0A0U2SKJ4"/>
<dbReference type="OrthoDB" id="122964at2157"/>
<sequence>MKSIFDKCKFGDFKLNSRIIRTGLWESQQKDLNAIYDRYDKIASSGVGLITSELFSIYPKDKFVEHSHRMDSTNFMVMASKMAEITHSYDVPILGQVEFIKYNRGIDLDISVNDLVMEDIRKIQSDIIAAAKKLEFAGFDGIQLSIGNNFFLSKFINPYYNQRTDDYGGSVFNRMRLVLELIKVMKDNLNLHISCKVNSFDERKDGFNSAESIEACKLLEKVGVDSIQVTRPLSPLYFTKKLSGEDDLLDYSKKLIDSVNVPVILGGGFNDMGHINNILNSTDIEFLSMYRPFVAENDFLAKWESGECTKSRCLMCNNCYRTKKSVCYH</sequence>
<proteinExistence type="predicted"/>
<dbReference type="Proteomes" id="UP000067738">
    <property type="component" value="Chromosome"/>
</dbReference>
<dbReference type="Gene3D" id="3.20.20.70">
    <property type="entry name" value="Aldolase class I"/>
    <property type="match status" value="1"/>
</dbReference>
<evidence type="ECO:0000256" key="1">
    <source>
        <dbReference type="ARBA" id="ARBA00022630"/>
    </source>
</evidence>
<dbReference type="PANTHER" id="PTHR43656:SF2">
    <property type="entry name" value="BINDING OXIDOREDUCTASE, PUTATIVE (AFU_ORTHOLOGUE AFUA_2G08260)-RELATED"/>
    <property type="match status" value="1"/>
</dbReference>
<dbReference type="Pfam" id="PF00724">
    <property type="entry name" value="Oxidored_FMN"/>
    <property type="match status" value="1"/>
</dbReference>
<dbReference type="InterPro" id="IPR001155">
    <property type="entry name" value="OxRdtase_FMN_N"/>
</dbReference>
<protein>
    <submittedName>
        <fullName evidence="4">NADH-dependent flavin oxidoreductase</fullName>
    </submittedName>
</protein>
<evidence type="ECO:0000256" key="2">
    <source>
        <dbReference type="ARBA" id="ARBA00023002"/>
    </source>
</evidence>
<name>A0A0U2SKJ4_9EURY</name>
<dbReference type="InterPro" id="IPR013785">
    <property type="entry name" value="Aldolase_TIM"/>
</dbReference>
<dbReference type="PANTHER" id="PTHR43656">
    <property type="entry name" value="BINDING OXIDOREDUCTASE, PUTATIVE (AFU_ORTHOLOGUE AFUA_2G08260)-RELATED"/>
    <property type="match status" value="1"/>
</dbReference>
<organism evidence="4 5">
    <name type="scientific">Methanobrevibacter millerae</name>
    <dbReference type="NCBI Taxonomy" id="230361"/>
    <lineage>
        <taxon>Archaea</taxon>
        <taxon>Methanobacteriati</taxon>
        <taxon>Methanobacteriota</taxon>
        <taxon>Methanomada group</taxon>
        <taxon>Methanobacteria</taxon>
        <taxon>Methanobacteriales</taxon>
        <taxon>Methanobacteriaceae</taxon>
        <taxon>Methanobrevibacter</taxon>
    </lineage>
</organism>
<evidence type="ECO:0000313" key="5">
    <source>
        <dbReference type="Proteomes" id="UP000067738"/>
    </source>
</evidence>
<evidence type="ECO:0000259" key="3">
    <source>
        <dbReference type="Pfam" id="PF00724"/>
    </source>
</evidence>
<dbReference type="GeneID" id="26736554"/>
<dbReference type="GO" id="GO:0016491">
    <property type="term" value="F:oxidoreductase activity"/>
    <property type="evidence" value="ECO:0007669"/>
    <property type="project" value="UniProtKB-KW"/>
</dbReference>
<reference evidence="4 5" key="1">
    <citation type="submission" date="2015-04" db="EMBL/GenBank/DDBJ databases">
        <title>The complete genome sequence of the rumen methanogen Methanobrevibacter millerae SM9.</title>
        <authorList>
            <person name="Leahy S.C."/>
            <person name="Kelly W.J."/>
            <person name="Pacheco D.M."/>
            <person name="Li D."/>
            <person name="Altermann E."/>
            <person name="Attwood G.T."/>
        </authorList>
    </citation>
    <scope>NUCLEOTIDE SEQUENCE [LARGE SCALE GENOMIC DNA]</scope>
    <source>
        <strain evidence="4 5">SM9</strain>
    </source>
</reference>
<dbReference type="PATRIC" id="fig|230361.4.peg.1671"/>
<keyword evidence="5" id="KW-1185">Reference proteome</keyword>
<dbReference type="GO" id="GO:0010181">
    <property type="term" value="F:FMN binding"/>
    <property type="evidence" value="ECO:0007669"/>
    <property type="project" value="InterPro"/>
</dbReference>
<evidence type="ECO:0000313" key="4">
    <source>
        <dbReference type="EMBL" id="ALT69381.1"/>
    </source>
</evidence>
<keyword evidence="2" id="KW-0560">Oxidoreductase</keyword>
<dbReference type="SUPFAM" id="SSF51395">
    <property type="entry name" value="FMN-linked oxidoreductases"/>
    <property type="match status" value="1"/>
</dbReference>
<feature type="domain" description="NADH:flavin oxidoreductase/NADH oxidase N-terminal" evidence="3">
    <location>
        <begin position="114"/>
        <end position="306"/>
    </location>
</feature>
<dbReference type="RefSeq" id="WP_058739619.1">
    <property type="nucleotide sequence ID" value="NZ_CP011266.1"/>
</dbReference>
<dbReference type="EMBL" id="CP011266">
    <property type="protein sequence ID" value="ALT69381.1"/>
    <property type="molecule type" value="Genomic_DNA"/>
</dbReference>
<dbReference type="InterPro" id="IPR051799">
    <property type="entry name" value="NADH_flavin_oxidoreductase"/>
</dbReference>